<dbReference type="HAMAP" id="MF_01972">
    <property type="entry name" value="T23O"/>
    <property type="match status" value="1"/>
</dbReference>
<evidence type="ECO:0000313" key="10">
    <source>
        <dbReference type="EMBL" id="KGR87031.1"/>
    </source>
</evidence>
<dbReference type="Gene3D" id="1.20.58.480">
    <property type="match status" value="1"/>
</dbReference>
<dbReference type="PANTHER" id="PTHR10138">
    <property type="entry name" value="TRYPTOPHAN 2,3-DIOXYGENASE"/>
    <property type="match status" value="1"/>
</dbReference>
<keyword evidence="6 9" id="KW-0408">Iron</keyword>
<feature type="binding site" evidence="9">
    <location>
        <begin position="54"/>
        <end position="58"/>
    </location>
    <ligand>
        <name>substrate</name>
    </ligand>
</feature>
<comment type="function">
    <text evidence="9">Heme-dependent dioxygenase that catalyzes the oxidative cleavage of the L-tryptophan (L-Trp) pyrrole ring and converts L-tryptophan to N-formyl-L-kynurenine. Catalyzes the oxidative cleavage of the indole moiety.</text>
</comment>
<gene>
    <name evidence="9" type="primary">kynA</name>
    <name evidence="10" type="ORF">CD32_04680</name>
</gene>
<name>A0A0A3IQN1_9BACI</name>
<keyword evidence="7 9" id="KW-0823">Tryptophan catabolism</keyword>
<dbReference type="OrthoDB" id="9776847at2"/>
<comment type="catalytic activity">
    <reaction evidence="8 9">
        <text>L-tryptophan + O2 = N-formyl-L-kynurenine</text>
        <dbReference type="Rhea" id="RHEA:24536"/>
        <dbReference type="ChEBI" id="CHEBI:15379"/>
        <dbReference type="ChEBI" id="CHEBI:57912"/>
        <dbReference type="ChEBI" id="CHEBI:58629"/>
        <dbReference type="EC" id="1.13.11.11"/>
    </reaction>
</comment>
<feature type="binding site" evidence="9">
    <location>
        <position position="257"/>
    </location>
    <ligand>
        <name>substrate</name>
    </ligand>
</feature>
<keyword evidence="3 9" id="KW-0479">Metal-binding</keyword>
<dbReference type="Proteomes" id="UP000030437">
    <property type="component" value="Unassembled WGS sequence"/>
</dbReference>
<evidence type="ECO:0000256" key="1">
    <source>
        <dbReference type="ARBA" id="ARBA00011881"/>
    </source>
</evidence>
<protein>
    <recommendedName>
        <fullName evidence="9">Tryptophan 2,3-dioxygenase</fullName>
        <shortName evidence="9">TDO</shortName>
        <ecNumber evidence="9">1.13.11.11</ecNumber>
    </recommendedName>
    <alternativeName>
        <fullName evidence="9">Tryptamin 2,3-dioxygenase</fullName>
    </alternativeName>
    <alternativeName>
        <fullName evidence="9">Tryptophan oxygenase</fullName>
        <shortName evidence="9">TO</shortName>
        <shortName evidence="9">TRPO</shortName>
    </alternativeName>
    <alternativeName>
        <fullName evidence="9">Tryptophan pyrrolase</fullName>
    </alternativeName>
    <alternativeName>
        <fullName evidence="9">Tryptophanase</fullName>
    </alternativeName>
</protein>
<evidence type="ECO:0000256" key="6">
    <source>
        <dbReference type="ARBA" id="ARBA00023004"/>
    </source>
</evidence>
<evidence type="ECO:0000256" key="4">
    <source>
        <dbReference type="ARBA" id="ARBA00022964"/>
    </source>
</evidence>
<keyword evidence="11" id="KW-1185">Reference proteome</keyword>
<organism evidence="10 11">
    <name type="scientific">Lysinibacillus odysseyi 34hs-1 = NBRC 100172</name>
    <dbReference type="NCBI Taxonomy" id="1220589"/>
    <lineage>
        <taxon>Bacteria</taxon>
        <taxon>Bacillati</taxon>
        <taxon>Bacillota</taxon>
        <taxon>Bacilli</taxon>
        <taxon>Bacillales</taxon>
        <taxon>Bacillaceae</taxon>
        <taxon>Lysinibacillus</taxon>
    </lineage>
</organism>
<dbReference type="EC" id="1.13.11.11" evidence="9"/>
<dbReference type="FunFam" id="1.20.58.480:FF:000001">
    <property type="entry name" value="Tryptophan 2,3-dioxygenase"/>
    <property type="match status" value="1"/>
</dbReference>
<keyword evidence="2 9" id="KW-0349">Heme</keyword>
<dbReference type="InterPro" id="IPR037217">
    <property type="entry name" value="Trp/Indoleamine_2_3_dOase-like"/>
</dbReference>
<dbReference type="PANTHER" id="PTHR10138:SF0">
    <property type="entry name" value="TRYPTOPHAN 2,3-DIOXYGENASE"/>
    <property type="match status" value="1"/>
</dbReference>
<keyword evidence="5 9" id="KW-0560">Oxidoreductase</keyword>
<evidence type="ECO:0000256" key="5">
    <source>
        <dbReference type="ARBA" id="ARBA00023002"/>
    </source>
</evidence>
<evidence type="ECO:0000256" key="9">
    <source>
        <dbReference type="HAMAP-Rule" id="MF_01972"/>
    </source>
</evidence>
<proteinExistence type="inferred from homology"/>
<feature type="binding site" evidence="9">
    <location>
        <position position="120"/>
    </location>
    <ligand>
        <name>substrate</name>
    </ligand>
</feature>
<comment type="similarity">
    <text evidence="9">Belongs to the tryptophan 2,3-dioxygenase family.</text>
</comment>
<keyword evidence="4 9" id="KW-0223">Dioxygenase</keyword>
<evidence type="ECO:0000256" key="8">
    <source>
        <dbReference type="ARBA" id="ARBA00050412"/>
    </source>
</evidence>
<dbReference type="GO" id="GO:0004833">
    <property type="term" value="F:L-tryptophan 2,3-dioxygenase activity"/>
    <property type="evidence" value="ECO:0007669"/>
    <property type="project" value="UniProtKB-UniRule"/>
</dbReference>
<dbReference type="GO" id="GO:0019442">
    <property type="term" value="P:L-tryptophan catabolic process to acetyl-CoA"/>
    <property type="evidence" value="ECO:0007669"/>
    <property type="project" value="TreeGrafter"/>
</dbReference>
<dbReference type="STRING" id="1220589.CD32_04680"/>
<comment type="pathway">
    <text evidence="9">Amino-acid degradation; L-tryptophan degradation via kynurenine pathway; L-kynurenine from L-tryptophan: step 1/2.</text>
</comment>
<dbReference type="InterPro" id="IPR004981">
    <property type="entry name" value="Trp_2_3_dOase"/>
</dbReference>
<dbReference type="eggNOG" id="COG3483">
    <property type="taxonomic scope" value="Bacteria"/>
</dbReference>
<comment type="caution">
    <text evidence="10">The sequence shown here is derived from an EMBL/GenBank/DDBJ whole genome shotgun (WGS) entry which is preliminary data.</text>
</comment>
<dbReference type="GO" id="GO:0020037">
    <property type="term" value="F:heme binding"/>
    <property type="evidence" value="ECO:0007669"/>
    <property type="project" value="UniProtKB-UniRule"/>
</dbReference>
<evidence type="ECO:0000313" key="11">
    <source>
        <dbReference type="Proteomes" id="UP000030437"/>
    </source>
</evidence>
<reference evidence="10 11" key="1">
    <citation type="submission" date="2014-02" db="EMBL/GenBank/DDBJ databases">
        <title>Draft genome sequence of Lysinibacillus odysseyi NBRC 100172.</title>
        <authorList>
            <person name="Zhang F."/>
            <person name="Wang G."/>
            <person name="Zhang L."/>
        </authorList>
    </citation>
    <scope>NUCLEOTIDE SEQUENCE [LARGE SCALE GENOMIC DNA]</scope>
    <source>
        <strain evidence="10 11">NBRC 100172</strain>
    </source>
</reference>
<dbReference type="NCBIfam" id="TIGR03036">
    <property type="entry name" value="trp_2_3_diox"/>
    <property type="match status" value="1"/>
</dbReference>
<accession>A0A0A3IQN1</accession>
<evidence type="ECO:0000256" key="2">
    <source>
        <dbReference type="ARBA" id="ARBA00022617"/>
    </source>
</evidence>
<dbReference type="RefSeq" id="WP_036151778.1">
    <property type="nucleotide sequence ID" value="NZ_AVCX01000013.1"/>
</dbReference>
<feature type="binding site" evidence="9">
    <location>
        <position position="116"/>
    </location>
    <ligand>
        <name>substrate</name>
    </ligand>
</feature>
<dbReference type="EMBL" id="JPVP01000049">
    <property type="protein sequence ID" value="KGR87031.1"/>
    <property type="molecule type" value="Genomic_DNA"/>
</dbReference>
<dbReference type="UniPathway" id="UPA00333">
    <property type="reaction ID" value="UER00453"/>
</dbReference>
<dbReference type="GO" id="GO:0046872">
    <property type="term" value="F:metal ion binding"/>
    <property type="evidence" value="ECO:0007669"/>
    <property type="project" value="UniProtKB-KW"/>
</dbReference>
<evidence type="ECO:0000256" key="7">
    <source>
        <dbReference type="ARBA" id="ARBA00023079"/>
    </source>
</evidence>
<dbReference type="SUPFAM" id="SSF140959">
    <property type="entry name" value="Indolic compounds 2,3-dioxygenase-like"/>
    <property type="match status" value="1"/>
</dbReference>
<dbReference type="Pfam" id="PF03301">
    <property type="entry name" value="Trp_dioxygenase"/>
    <property type="match status" value="1"/>
</dbReference>
<dbReference type="GO" id="GO:0019441">
    <property type="term" value="P:L-tryptophan catabolic process to kynurenine"/>
    <property type="evidence" value="ECO:0007669"/>
    <property type="project" value="UniProtKB-UniRule"/>
</dbReference>
<dbReference type="AlphaFoldDB" id="A0A0A3IQN1"/>
<feature type="binding site" description="axial binding residue" evidence="9">
    <location>
        <position position="243"/>
    </location>
    <ligand>
        <name>heme</name>
        <dbReference type="ChEBI" id="CHEBI:30413"/>
    </ligand>
    <ligandPart>
        <name>Fe</name>
        <dbReference type="ChEBI" id="CHEBI:18248"/>
    </ligandPart>
</feature>
<evidence type="ECO:0000256" key="3">
    <source>
        <dbReference type="ARBA" id="ARBA00022723"/>
    </source>
</evidence>
<comment type="cofactor">
    <cofactor evidence="9">
        <name>heme</name>
        <dbReference type="ChEBI" id="CHEBI:30413"/>
    </cofactor>
    <text evidence="9">Binds 1 heme group per subunit.</text>
</comment>
<comment type="subunit">
    <text evidence="1 9">Homotetramer.</text>
</comment>
<dbReference type="InterPro" id="IPR017485">
    <property type="entry name" value="Trp_2-3-dOase_bac"/>
</dbReference>
<sequence length="285" mass="32963">MAERSISELGEKIKQEKGIHTNFKDDMTYGEYLSLEQVLGSQNRLSDHHDEMLFIIIHQVSELWMKLILHEMTGAIAAIQRNEMQPAFKMLARVSKIQTQIIQAWDVLATMTPAEYLEFRDDLGKASGFQSYQYRLIEFALGYKSSHILKIYEKNPSLSAILKEAHQAPSIYDVTIQALARAGLPINPELLTRDTSITYGGDETVAKAWKTVYENVNQYWDLYQLGEKLVDIEDWLQQWRFRHMKTVERIIGFKVGTGGSSGVNYLRQVLDHRFFPELWDVRTVL</sequence>